<reference evidence="6" key="1">
    <citation type="submission" date="2022-06" db="EMBL/GenBank/DDBJ databases">
        <title>A novel DMS-producing enzyme.</title>
        <authorList>
            <person name="Zhang Y."/>
        </authorList>
    </citation>
    <scope>NUCLEOTIDE SEQUENCE</scope>
    <source>
        <strain evidence="6">RT37</strain>
    </source>
</reference>
<proteinExistence type="predicted"/>
<dbReference type="InterPro" id="IPR019109">
    <property type="entry name" value="MamF_MmsF"/>
</dbReference>
<dbReference type="EMBL" id="CP098827">
    <property type="protein sequence ID" value="XBO72268.1"/>
    <property type="molecule type" value="Genomic_DNA"/>
</dbReference>
<keyword evidence="4 5" id="KW-0472">Membrane</keyword>
<sequence length="118" mass="13213">MTTASVSPPPETRVGHVLYLLYLAGLVSGFVTLLIALVVAYVYRTDAAPWLRAHYQFLISTFWIGLLYMVAAVVLSVLIIGLALPPLLVTAWFVIRCIVGWRALHQRLPPPRPSSWLW</sequence>
<keyword evidence="3 5" id="KW-1133">Transmembrane helix</keyword>
<accession>A0AAU7KN39</accession>
<feature type="transmembrane region" description="Helical" evidence="5">
    <location>
        <begin position="55"/>
        <end position="80"/>
    </location>
</feature>
<feature type="transmembrane region" description="Helical" evidence="5">
    <location>
        <begin position="20"/>
        <end position="43"/>
    </location>
</feature>
<organism evidence="6">
    <name type="scientific">Halomonas sp. RT37</name>
    <dbReference type="NCBI Taxonomy" id="2950872"/>
    <lineage>
        <taxon>Bacteria</taxon>
        <taxon>Pseudomonadati</taxon>
        <taxon>Pseudomonadota</taxon>
        <taxon>Gammaproteobacteria</taxon>
        <taxon>Oceanospirillales</taxon>
        <taxon>Halomonadaceae</taxon>
        <taxon>Halomonas</taxon>
    </lineage>
</organism>
<dbReference type="Pfam" id="PF09685">
    <property type="entry name" value="MamF_MmsF"/>
    <property type="match status" value="1"/>
</dbReference>
<evidence type="ECO:0000313" key="6">
    <source>
        <dbReference type="EMBL" id="XBO72268.1"/>
    </source>
</evidence>
<evidence type="ECO:0000256" key="4">
    <source>
        <dbReference type="ARBA" id="ARBA00023136"/>
    </source>
</evidence>
<name>A0AAU7KN39_9GAMM</name>
<dbReference type="RefSeq" id="WP_231498501.1">
    <property type="nucleotide sequence ID" value="NZ_CP098827.1"/>
</dbReference>
<comment type="subcellular location">
    <subcellularLocation>
        <location evidence="1">Membrane</location>
        <topology evidence="1">Multi-pass membrane protein</topology>
    </subcellularLocation>
</comment>
<dbReference type="AlphaFoldDB" id="A0AAU7KN39"/>
<protein>
    <recommendedName>
        <fullName evidence="7">DUF4870 domain-containing protein</fullName>
    </recommendedName>
</protein>
<keyword evidence="2 5" id="KW-0812">Transmembrane</keyword>
<evidence type="ECO:0008006" key="7">
    <source>
        <dbReference type="Google" id="ProtNLM"/>
    </source>
</evidence>
<evidence type="ECO:0000256" key="3">
    <source>
        <dbReference type="ARBA" id="ARBA00022989"/>
    </source>
</evidence>
<evidence type="ECO:0000256" key="2">
    <source>
        <dbReference type="ARBA" id="ARBA00022692"/>
    </source>
</evidence>
<evidence type="ECO:0000256" key="1">
    <source>
        <dbReference type="ARBA" id="ARBA00004141"/>
    </source>
</evidence>
<gene>
    <name evidence="6" type="ORF">NFG58_06025</name>
</gene>
<evidence type="ECO:0000256" key="5">
    <source>
        <dbReference type="SAM" id="Phobius"/>
    </source>
</evidence>